<accession>A0A6J7HC14</accession>
<organism evidence="2">
    <name type="scientific">freshwater metagenome</name>
    <dbReference type="NCBI Taxonomy" id="449393"/>
    <lineage>
        <taxon>unclassified sequences</taxon>
        <taxon>metagenomes</taxon>
        <taxon>ecological metagenomes</taxon>
    </lineage>
</organism>
<sequence length="33" mass="3659">MIPSTGSATWDTVGQIALVCLLAVSLLLMWRRR</sequence>
<dbReference type="EMBL" id="CAFBMQ010000158">
    <property type="protein sequence ID" value="CAB4914403.1"/>
    <property type="molecule type" value="Genomic_DNA"/>
</dbReference>
<keyword evidence="1" id="KW-1133">Transmembrane helix</keyword>
<reference evidence="2" key="1">
    <citation type="submission" date="2020-05" db="EMBL/GenBank/DDBJ databases">
        <authorList>
            <person name="Chiriac C."/>
            <person name="Salcher M."/>
            <person name="Ghai R."/>
            <person name="Kavagutti S V."/>
        </authorList>
    </citation>
    <scope>NUCLEOTIDE SEQUENCE</scope>
</reference>
<protein>
    <submittedName>
        <fullName evidence="2">Unannotated protein</fullName>
    </submittedName>
</protein>
<keyword evidence="1" id="KW-0472">Membrane</keyword>
<evidence type="ECO:0000313" key="2">
    <source>
        <dbReference type="EMBL" id="CAB4914403.1"/>
    </source>
</evidence>
<dbReference type="NCBIfam" id="TIGR01167">
    <property type="entry name" value="LPXTG_anchor"/>
    <property type="match status" value="1"/>
</dbReference>
<gene>
    <name evidence="2" type="ORF">UFOPK3609_01063</name>
</gene>
<evidence type="ECO:0000256" key="1">
    <source>
        <dbReference type="SAM" id="Phobius"/>
    </source>
</evidence>
<keyword evidence="1" id="KW-0812">Transmembrane</keyword>
<proteinExistence type="predicted"/>
<name>A0A6J7HC14_9ZZZZ</name>
<feature type="transmembrane region" description="Helical" evidence="1">
    <location>
        <begin position="12"/>
        <end position="30"/>
    </location>
</feature>
<dbReference type="AlphaFoldDB" id="A0A6J7HC14"/>